<evidence type="ECO:0000313" key="4">
    <source>
        <dbReference type="Proteomes" id="UP001642409"/>
    </source>
</evidence>
<keyword evidence="1" id="KW-0175">Coiled coil</keyword>
<protein>
    <submittedName>
        <fullName evidence="3">Hypothetical_protein</fullName>
    </submittedName>
</protein>
<organism evidence="2">
    <name type="scientific">Hexamita inflata</name>
    <dbReference type="NCBI Taxonomy" id="28002"/>
    <lineage>
        <taxon>Eukaryota</taxon>
        <taxon>Metamonada</taxon>
        <taxon>Diplomonadida</taxon>
        <taxon>Hexamitidae</taxon>
        <taxon>Hexamitinae</taxon>
        <taxon>Hexamita</taxon>
    </lineage>
</organism>
<dbReference type="EMBL" id="CATOUU010000341">
    <property type="protein sequence ID" value="CAI9925477.1"/>
    <property type="molecule type" value="Genomic_DNA"/>
</dbReference>
<gene>
    <name evidence="2" type="ORF">HINF_LOCUS13122</name>
    <name evidence="3" type="ORF">HINF_LOCUS20900</name>
</gene>
<dbReference type="Proteomes" id="UP001642409">
    <property type="component" value="Unassembled WGS sequence"/>
</dbReference>
<keyword evidence="4" id="KW-1185">Reference proteome</keyword>
<feature type="coiled-coil region" evidence="1">
    <location>
        <begin position="27"/>
        <end position="137"/>
    </location>
</feature>
<dbReference type="EMBL" id="CAXDID020000056">
    <property type="protein sequence ID" value="CAL6007975.1"/>
    <property type="molecule type" value="Genomic_DNA"/>
</dbReference>
<comment type="caution">
    <text evidence="2">The sequence shown here is derived from an EMBL/GenBank/DDBJ whole genome shotgun (WGS) entry which is preliminary data.</text>
</comment>
<sequence>MGSSNPTLTGRIQQYHDELYELAQQSLKRSTQRNTDIQQQLTEEKTQRLIFFQQLQQKQSEITKQLEATVKEQASRIVHLENENQSLQSTLNALREQIEKLNVQEYQRCIDLQTKQLEDKEEYIEKLKEEMEKINVNQLQDKQIEKVLKILKSVGVSQ</sequence>
<dbReference type="AlphaFoldDB" id="A0AA86NS36"/>
<evidence type="ECO:0000313" key="2">
    <source>
        <dbReference type="EMBL" id="CAI9925477.1"/>
    </source>
</evidence>
<reference evidence="2" key="1">
    <citation type="submission" date="2023-06" db="EMBL/GenBank/DDBJ databases">
        <authorList>
            <person name="Kurt Z."/>
        </authorList>
    </citation>
    <scope>NUCLEOTIDE SEQUENCE</scope>
</reference>
<name>A0AA86NS36_9EUKA</name>
<reference evidence="3 4" key="2">
    <citation type="submission" date="2024-07" db="EMBL/GenBank/DDBJ databases">
        <authorList>
            <person name="Akdeniz Z."/>
        </authorList>
    </citation>
    <scope>NUCLEOTIDE SEQUENCE [LARGE SCALE GENOMIC DNA]</scope>
</reference>
<proteinExistence type="predicted"/>
<evidence type="ECO:0000313" key="3">
    <source>
        <dbReference type="EMBL" id="CAL6007975.1"/>
    </source>
</evidence>
<accession>A0AA86NS36</accession>
<evidence type="ECO:0000256" key="1">
    <source>
        <dbReference type="SAM" id="Coils"/>
    </source>
</evidence>